<feature type="non-terminal residue" evidence="2">
    <location>
        <position position="260"/>
    </location>
</feature>
<dbReference type="GO" id="GO:0005242">
    <property type="term" value="F:inward rectifier potassium channel activity"/>
    <property type="evidence" value="ECO:0007669"/>
    <property type="project" value="TreeGrafter"/>
</dbReference>
<dbReference type="InterPro" id="IPR050818">
    <property type="entry name" value="KCNH_animal-type"/>
</dbReference>
<feature type="non-terminal residue" evidence="2">
    <location>
        <position position="1"/>
    </location>
</feature>
<organism evidence="2">
    <name type="scientific">Eleginus nawaga</name>
    <name type="common">navaga</name>
    <dbReference type="NCBI Taxonomy" id="2699441"/>
    <lineage>
        <taxon>Eukaryota</taxon>
        <taxon>Metazoa</taxon>
        <taxon>Chordata</taxon>
        <taxon>Craniata</taxon>
        <taxon>Vertebrata</taxon>
        <taxon>Euteleostomi</taxon>
        <taxon>Actinopterygii</taxon>
        <taxon>Neopterygii</taxon>
        <taxon>Teleostei</taxon>
        <taxon>Neoteleostei</taxon>
        <taxon>Acanthomorphata</taxon>
        <taxon>Zeiogadaria</taxon>
        <taxon>Gadariae</taxon>
        <taxon>Gadiformes</taxon>
        <taxon>Gadoidei</taxon>
        <taxon>Gadidae</taxon>
        <taxon>Eleginus</taxon>
    </lineage>
</organism>
<dbReference type="PANTHER" id="PTHR10217">
    <property type="entry name" value="VOLTAGE AND LIGAND GATED POTASSIUM CHANNEL"/>
    <property type="match status" value="1"/>
</dbReference>
<dbReference type="GO" id="GO:0086091">
    <property type="term" value="P:regulation of heart rate by cardiac conduction"/>
    <property type="evidence" value="ECO:0007669"/>
    <property type="project" value="TreeGrafter"/>
</dbReference>
<evidence type="ECO:0000313" key="2">
    <source>
        <dbReference type="EMBL" id="AGX01491.1"/>
    </source>
</evidence>
<dbReference type="EMBL" id="KF312376">
    <property type="protein sequence ID" value="AGX01491.1"/>
    <property type="molecule type" value="mRNA"/>
</dbReference>
<evidence type="ECO:0000256" key="1">
    <source>
        <dbReference type="SAM" id="MobiDB-lite"/>
    </source>
</evidence>
<name>U3RE36_9TELE</name>
<dbReference type="GO" id="GO:0060307">
    <property type="term" value="P:regulation of ventricular cardiac muscle cell membrane repolarization"/>
    <property type="evidence" value="ECO:0007669"/>
    <property type="project" value="TreeGrafter"/>
</dbReference>
<accession>U3RE36</accession>
<reference evidence="2" key="1">
    <citation type="submission" date="2013-06" db="EMBL/GenBank/DDBJ databases">
        <title>Seasonal acclimatization of the cardiac action potential in the Arctic navaga cod (Eleginus navaga, Gadidae).</title>
        <authorList>
            <person name="Hassinen M."/>
            <person name="Abramochkin D."/>
            <person name="Vornanen M."/>
        </authorList>
    </citation>
    <scope>NUCLEOTIDE SEQUENCE</scope>
</reference>
<dbReference type="AlphaFoldDB" id="U3RE36"/>
<feature type="region of interest" description="Disordered" evidence="1">
    <location>
        <begin position="110"/>
        <end position="156"/>
    </location>
</feature>
<sequence>RGVCRPCLVDVIPVKNEDGVVIMFILNFQELLEPAVKRASLRQRMSQGWTWAAGHNHRLRMRLPMLRPVRRPSLAKDPFEGVVVDYLQTNSEEVQLKEFRLPSKESCMRSETEALIEQEAEPRSGPAPPKRVSLLPDALDPPGGGRGRDSASSLRRASSLDNIDGMRADWAGDPHCSSNLKASVVNSTSDSDLVLNRRFSRIPQVALSFRGSDRGRPPSPTEILAQSKIKVTEKVTQVTQVLSLGADVLPEYKLQAPRIH</sequence>
<dbReference type="GO" id="GO:0005886">
    <property type="term" value="C:plasma membrane"/>
    <property type="evidence" value="ECO:0007669"/>
    <property type="project" value="TreeGrafter"/>
</dbReference>
<proteinExistence type="evidence at transcript level"/>
<protein>
    <submittedName>
        <fullName evidence="2">Potassium voltage-gated channel subfamily H</fullName>
    </submittedName>
</protein>
<dbReference type="PANTHER" id="PTHR10217:SF638">
    <property type="entry name" value="ERG K+ CHANNEL"/>
    <property type="match status" value="1"/>
</dbReference>
<dbReference type="GO" id="GO:0086013">
    <property type="term" value="P:membrane repolarization during cardiac muscle cell action potential"/>
    <property type="evidence" value="ECO:0007669"/>
    <property type="project" value="TreeGrafter"/>
</dbReference>